<dbReference type="Pfam" id="PF14111">
    <property type="entry name" value="DUF4283"/>
    <property type="match status" value="1"/>
</dbReference>
<evidence type="ECO:0000256" key="2">
    <source>
        <dbReference type="SAM" id="MobiDB-lite"/>
    </source>
</evidence>
<dbReference type="InterPro" id="IPR036875">
    <property type="entry name" value="Znf_CCHC_sf"/>
</dbReference>
<comment type="caution">
    <text evidence="4">The sequence shown here is derived from an EMBL/GenBank/DDBJ whole genome shotgun (WGS) entry which is preliminary data.</text>
</comment>
<accession>A0A9N7RSQ8</accession>
<feature type="domain" description="CCHC-type" evidence="3">
    <location>
        <begin position="211"/>
        <end position="224"/>
    </location>
</feature>
<gene>
    <name evidence="4" type="ORF">SHERM_08944</name>
</gene>
<dbReference type="GO" id="GO:0008270">
    <property type="term" value="F:zinc ion binding"/>
    <property type="evidence" value="ECO:0007669"/>
    <property type="project" value="UniProtKB-KW"/>
</dbReference>
<dbReference type="SUPFAM" id="SSF57756">
    <property type="entry name" value="Retrovirus zinc finger-like domains"/>
    <property type="match status" value="1"/>
</dbReference>
<sequence length="386" mass="43078">RKVKGPDNPIYSGRKNINNSKLIVIFDIAQGDIKLSNEECNRSLFGKIIGDRPASWIGIKRAMSQIWKLNHPMEVKELCPNYFQFIFQNRDDMKKVANGTNWSFENQYIILKEWEASINNKHPGFQELNLWVQVQNIPLNWISTEVGLKIGQAFNKVKNVVIATTGNHGGKILKLLVTLNVNEPLPRMAKVRLGDQLVNVGFKYEKLINLCHYCGKLGHLDRGCLKKMEDIRNNSLQEGQYGDWMRAADGFRGSTFSLSGSRSSPPPESPIATDNGTSQRASSSHCADQNQIIPSIGNTESPAKSIGAPSVVSANQSRDEEEEHEVANLQIVESSIMEVETGDTALVTDLSSPGKSFQISKSQPLKSWRRSGTRMGRLLRTNEALI</sequence>
<evidence type="ECO:0000313" key="4">
    <source>
        <dbReference type="EMBL" id="CAA0843090.1"/>
    </source>
</evidence>
<feature type="compositionally biased region" description="Polar residues" evidence="2">
    <location>
        <begin position="272"/>
        <end position="302"/>
    </location>
</feature>
<feature type="non-terminal residue" evidence="4">
    <location>
        <position position="1"/>
    </location>
</feature>
<dbReference type="Proteomes" id="UP001153555">
    <property type="component" value="Unassembled WGS sequence"/>
</dbReference>
<proteinExistence type="predicted"/>
<dbReference type="EMBL" id="CACSLK010034598">
    <property type="protein sequence ID" value="CAA0843090.1"/>
    <property type="molecule type" value="Genomic_DNA"/>
</dbReference>
<dbReference type="InterPro" id="IPR040256">
    <property type="entry name" value="At4g02000-like"/>
</dbReference>
<dbReference type="InterPro" id="IPR025558">
    <property type="entry name" value="DUF4283"/>
</dbReference>
<feature type="non-terminal residue" evidence="4">
    <location>
        <position position="386"/>
    </location>
</feature>
<organism evidence="4 5">
    <name type="scientific">Striga hermonthica</name>
    <name type="common">Purple witchweed</name>
    <name type="synonym">Buchnera hermonthica</name>
    <dbReference type="NCBI Taxonomy" id="68872"/>
    <lineage>
        <taxon>Eukaryota</taxon>
        <taxon>Viridiplantae</taxon>
        <taxon>Streptophyta</taxon>
        <taxon>Embryophyta</taxon>
        <taxon>Tracheophyta</taxon>
        <taxon>Spermatophyta</taxon>
        <taxon>Magnoliopsida</taxon>
        <taxon>eudicotyledons</taxon>
        <taxon>Gunneridae</taxon>
        <taxon>Pentapetalae</taxon>
        <taxon>asterids</taxon>
        <taxon>lamiids</taxon>
        <taxon>Lamiales</taxon>
        <taxon>Orobanchaceae</taxon>
        <taxon>Buchnereae</taxon>
        <taxon>Striga</taxon>
    </lineage>
</organism>
<evidence type="ECO:0000256" key="1">
    <source>
        <dbReference type="PROSITE-ProRule" id="PRU00047"/>
    </source>
</evidence>
<dbReference type="GO" id="GO:0003676">
    <property type="term" value="F:nucleic acid binding"/>
    <property type="evidence" value="ECO:0007669"/>
    <property type="project" value="InterPro"/>
</dbReference>
<dbReference type="InterPro" id="IPR001878">
    <property type="entry name" value="Znf_CCHC"/>
</dbReference>
<keyword evidence="1" id="KW-0479">Metal-binding</keyword>
<dbReference type="AlphaFoldDB" id="A0A9N7RSQ8"/>
<dbReference type="InterPro" id="IPR025836">
    <property type="entry name" value="Zn_knuckle_CX2CX4HX4C"/>
</dbReference>
<keyword evidence="5" id="KW-1185">Reference proteome</keyword>
<evidence type="ECO:0000313" key="5">
    <source>
        <dbReference type="Proteomes" id="UP001153555"/>
    </source>
</evidence>
<name>A0A9N7RSQ8_STRHE</name>
<keyword evidence="1" id="KW-0862">Zinc</keyword>
<dbReference type="PROSITE" id="PS50158">
    <property type="entry name" value="ZF_CCHC"/>
    <property type="match status" value="1"/>
</dbReference>
<protein>
    <recommendedName>
        <fullName evidence="3">CCHC-type domain-containing protein</fullName>
    </recommendedName>
</protein>
<dbReference type="OrthoDB" id="1737333at2759"/>
<feature type="region of interest" description="Disordered" evidence="2">
    <location>
        <begin position="255"/>
        <end position="322"/>
    </location>
</feature>
<evidence type="ECO:0000259" key="3">
    <source>
        <dbReference type="PROSITE" id="PS50158"/>
    </source>
</evidence>
<dbReference type="PANTHER" id="PTHR31286">
    <property type="entry name" value="GLYCINE-RICH CELL WALL STRUCTURAL PROTEIN 1.8-LIKE"/>
    <property type="match status" value="1"/>
</dbReference>
<reference evidence="4" key="1">
    <citation type="submission" date="2019-12" db="EMBL/GenBank/DDBJ databases">
        <authorList>
            <person name="Scholes J."/>
        </authorList>
    </citation>
    <scope>NUCLEOTIDE SEQUENCE</scope>
</reference>
<dbReference type="PANTHER" id="PTHR31286:SF178">
    <property type="entry name" value="DUF4283 DOMAIN-CONTAINING PROTEIN"/>
    <property type="match status" value="1"/>
</dbReference>
<keyword evidence="1" id="KW-0863">Zinc-finger</keyword>
<dbReference type="Pfam" id="PF14392">
    <property type="entry name" value="zf-CCHC_4"/>
    <property type="match status" value="1"/>
</dbReference>